<dbReference type="OrthoDB" id="9808744at2"/>
<accession>A0A1H4DUZ9</accession>
<evidence type="ECO:0000313" key="1">
    <source>
        <dbReference type="EMBL" id="SEA76584.1"/>
    </source>
</evidence>
<dbReference type="GO" id="GO:0006402">
    <property type="term" value="P:mRNA catabolic process"/>
    <property type="evidence" value="ECO:0007669"/>
    <property type="project" value="TreeGrafter"/>
</dbReference>
<dbReference type="Gene3D" id="2.30.30.110">
    <property type="match status" value="1"/>
</dbReference>
<dbReference type="InterPro" id="IPR011067">
    <property type="entry name" value="Plasmid_toxin/cell-grow_inhib"/>
</dbReference>
<dbReference type="Proteomes" id="UP000199397">
    <property type="component" value="Unassembled WGS sequence"/>
</dbReference>
<keyword evidence="2" id="KW-1185">Reference proteome</keyword>
<dbReference type="STRING" id="525918.SAMN05660964_02373"/>
<dbReference type="EMBL" id="FNQP01000013">
    <property type="protein sequence ID" value="SEA76584.1"/>
    <property type="molecule type" value="Genomic_DNA"/>
</dbReference>
<dbReference type="Pfam" id="PF02452">
    <property type="entry name" value="PemK_toxin"/>
    <property type="match status" value="1"/>
</dbReference>
<dbReference type="InterPro" id="IPR003477">
    <property type="entry name" value="PemK-like"/>
</dbReference>
<proteinExistence type="predicted"/>
<dbReference type="PANTHER" id="PTHR33988:SF3">
    <property type="entry name" value="ENDORIBONUCLEASE TOXIN CHPB-RELATED"/>
    <property type="match status" value="1"/>
</dbReference>
<dbReference type="GO" id="GO:0004521">
    <property type="term" value="F:RNA endonuclease activity"/>
    <property type="evidence" value="ECO:0007669"/>
    <property type="project" value="TreeGrafter"/>
</dbReference>
<dbReference type="GO" id="GO:0016075">
    <property type="term" value="P:rRNA catabolic process"/>
    <property type="evidence" value="ECO:0007669"/>
    <property type="project" value="TreeGrafter"/>
</dbReference>
<dbReference type="PANTHER" id="PTHR33988">
    <property type="entry name" value="ENDORIBONUCLEASE MAZF-RELATED"/>
    <property type="match status" value="1"/>
</dbReference>
<dbReference type="AlphaFoldDB" id="A0A1H4DUZ9"/>
<reference evidence="1 2" key="1">
    <citation type="submission" date="2016-10" db="EMBL/GenBank/DDBJ databases">
        <authorList>
            <person name="de Groot N.N."/>
        </authorList>
    </citation>
    <scope>NUCLEOTIDE SEQUENCE [LARGE SCALE GENOMIC DNA]</scope>
    <source>
        <strain evidence="1 2">DSM 21228</strain>
    </source>
</reference>
<name>A0A1H4DUZ9_9GAMM</name>
<organism evidence="1 2">
    <name type="scientific">Thiothrix caldifontis</name>
    <dbReference type="NCBI Taxonomy" id="525918"/>
    <lineage>
        <taxon>Bacteria</taxon>
        <taxon>Pseudomonadati</taxon>
        <taxon>Pseudomonadota</taxon>
        <taxon>Gammaproteobacteria</taxon>
        <taxon>Thiotrichales</taxon>
        <taxon>Thiotrichaceae</taxon>
        <taxon>Thiothrix</taxon>
    </lineage>
</organism>
<dbReference type="RefSeq" id="WP_093068895.1">
    <property type="nucleotide sequence ID" value="NZ_FNQP01000013.1"/>
</dbReference>
<dbReference type="GO" id="GO:0003677">
    <property type="term" value="F:DNA binding"/>
    <property type="evidence" value="ECO:0007669"/>
    <property type="project" value="InterPro"/>
</dbReference>
<dbReference type="NCBIfam" id="NF007320">
    <property type="entry name" value="PRK09812.1"/>
    <property type="match status" value="1"/>
</dbReference>
<evidence type="ECO:0000313" key="2">
    <source>
        <dbReference type="Proteomes" id="UP000199397"/>
    </source>
</evidence>
<dbReference type="SUPFAM" id="SSF50118">
    <property type="entry name" value="Cell growth inhibitor/plasmid maintenance toxic component"/>
    <property type="match status" value="1"/>
</dbReference>
<gene>
    <name evidence="1" type="ORF">SAMN05660964_02373</name>
</gene>
<protein>
    <submittedName>
        <fullName evidence="1">mRNA interferase ChpB</fullName>
    </submittedName>
</protein>
<sequence length="117" mass="12325">MVKRSGFERGDIVRVSFNPTVGREMQGDMRPALVLSTREFNNTVGTALVAPITQGGNLARVAGFAVPLMGSGTETQGVILVSAVRTLDLVGRGARCIETAPDSIVDEVLEILAGIIE</sequence>